<dbReference type="RefSeq" id="WP_246426587.1">
    <property type="nucleotide sequence ID" value="NZ_JACHXJ010000002.1"/>
</dbReference>
<sequence>MEMEHQRKSIGEFLRKRRSALSPKQFGMPEGHTRRRTPGLRREEVADLADVSLTWYTWLEQGREVSALPEVLERIADAMRLISAEREYLYLLTGRYALPEQDPPEHELTPAFRDWVDRTPYPFSLLERVTGSWHGIGSPATF</sequence>
<evidence type="ECO:0000313" key="1">
    <source>
        <dbReference type="EMBL" id="MBB3128661.1"/>
    </source>
</evidence>
<dbReference type="PANTHER" id="PTHR35010">
    <property type="entry name" value="BLL4672 PROTEIN-RELATED"/>
    <property type="match status" value="1"/>
</dbReference>
<name>A0A839TQ22_9BACL</name>
<dbReference type="AlphaFoldDB" id="A0A839TQ22"/>
<reference evidence="1 2" key="1">
    <citation type="submission" date="2020-08" db="EMBL/GenBank/DDBJ databases">
        <title>Genomic Encyclopedia of Type Strains, Phase III (KMG-III): the genomes of soil and plant-associated and newly described type strains.</title>
        <authorList>
            <person name="Whitman W."/>
        </authorList>
    </citation>
    <scope>NUCLEOTIDE SEQUENCE [LARGE SCALE GENOMIC DNA]</scope>
    <source>
        <strain evidence="1 2">CECT 5831</strain>
    </source>
</reference>
<dbReference type="Proteomes" id="UP000517523">
    <property type="component" value="Unassembled WGS sequence"/>
</dbReference>
<dbReference type="GO" id="GO:0003677">
    <property type="term" value="F:DNA binding"/>
    <property type="evidence" value="ECO:0007669"/>
    <property type="project" value="InterPro"/>
</dbReference>
<dbReference type="EMBL" id="JACHXJ010000002">
    <property type="protein sequence ID" value="MBB3128661.1"/>
    <property type="molecule type" value="Genomic_DNA"/>
</dbReference>
<accession>A0A839TQ22</accession>
<dbReference type="Pfam" id="PF13560">
    <property type="entry name" value="HTH_31"/>
    <property type="match status" value="1"/>
</dbReference>
<comment type="caution">
    <text evidence="1">The sequence shown here is derived from an EMBL/GenBank/DDBJ whole genome shotgun (WGS) entry which is preliminary data.</text>
</comment>
<organism evidence="1 2">
    <name type="scientific">Paenibacillus rhizosphaerae</name>
    <dbReference type="NCBI Taxonomy" id="297318"/>
    <lineage>
        <taxon>Bacteria</taxon>
        <taxon>Bacillati</taxon>
        <taxon>Bacillota</taxon>
        <taxon>Bacilli</taxon>
        <taxon>Bacillales</taxon>
        <taxon>Paenibacillaceae</taxon>
        <taxon>Paenibacillus</taxon>
    </lineage>
</organism>
<dbReference type="CDD" id="cd00093">
    <property type="entry name" value="HTH_XRE"/>
    <property type="match status" value="1"/>
</dbReference>
<dbReference type="InterPro" id="IPR010982">
    <property type="entry name" value="Lambda_DNA-bd_dom_sf"/>
</dbReference>
<dbReference type="InterPro" id="IPR001387">
    <property type="entry name" value="Cro/C1-type_HTH"/>
</dbReference>
<proteinExistence type="predicted"/>
<evidence type="ECO:0000313" key="2">
    <source>
        <dbReference type="Proteomes" id="UP000517523"/>
    </source>
</evidence>
<dbReference type="Gene3D" id="1.10.260.40">
    <property type="entry name" value="lambda repressor-like DNA-binding domains"/>
    <property type="match status" value="1"/>
</dbReference>
<protein>
    <submittedName>
        <fullName evidence="1">Transcriptional regulator with XRE-family HTH domain</fullName>
    </submittedName>
</protein>
<dbReference type="SUPFAM" id="SSF47413">
    <property type="entry name" value="lambda repressor-like DNA-binding domains"/>
    <property type="match status" value="1"/>
</dbReference>
<gene>
    <name evidence="1" type="ORF">FHS19_003315</name>
</gene>